<evidence type="ECO:0000259" key="8">
    <source>
        <dbReference type="PROSITE" id="PS50929"/>
    </source>
</evidence>
<proteinExistence type="predicted"/>
<feature type="domain" description="ABC transmembrane type-1" evidence="8">
    <location>
        <begin position="1532"/>
        <end position="1812"/>
    </location>
</feature>
<dbReference type="Gene3D" id="3.40.50.620">
    <property type="entry name" value="HUPs"/>
    <property type="match status" value="1"/>
</dbReference>
<keyword evidence="4" id="KW-0653">Protein transport</keyword>
<dbReference type="InterPro" id="IPR011527">
    <property type="entry name" value="ABC1_TM_dom"/>
</dbReference>
<keyword evidence="5 7" id="KW-1133">Transmembrane helix</keyword>
<feature type="transmembrane region" description="Helical" evidence="7">
    <location>
        <begin position="1668"/>
        <end position="1686"/>
    </location>
</feature>
<dbReference type="Gene3D" id="3.30.1300.30">
    <property type="entry name" value="GSPII I/J protein-like"/>
    <property type="match status" value="1"/>
</dbReference>
<dbReference type="InterPro" id="IPR027417">
    <property type="entry name" value="P-loop_NTPase"/>
</dbReference>
<evidence type="ECO:0000256" key="2">
    <source>
        <dbReference type="ARBA" id="ARBA00022448"/>
    </source>
</evidence>
<dbReference type="InterPro" id="IPR032708">
    <property type="entry name" value="McjB_C"/>
</dbReference>
<evidence type="ECO:0000313" key="10">
    <source>
        <dbReference type="Proteomes" id="UP000005237"/>
    </source>
</evidence>
<dbReference type="InterPro" id="IPR008635">
    <property type="entry name" value="Coiled_stalk_dom"/>
</dbReference>
<comment type="subcellular location">
    <subcellularLocation>
        <location evidence="1">Membrane</location>
        <topology evidence="1">Multi-pass membrane protein</topology>
    </subcellularLocation>
</comment>
<dbReference type="SUPFAM" id="SSF54523">
    <property type="entry name" value="Pili subunits"/>
    <property type="match status" value="1"/>
</dbReference>
<feature type="transmembrane region" description="Helical" evidence="7">
    <location>
        <begin position="1531"/>
        <end position="1553"/>
    </location>
</feature>
<dbReference type="GO" id="GO:0004066">
    <property type="term" value="F:asparagine synthase (glutamine-hydrolyzing) activity"/>
    <property type="evidence" value="ECO:0007669"/>
    <property type="project" value="InterPro"/>
</dbReference>
<feature type="transmembrane region" description="Helical" evidence="7">
    <location>
        <begin position="1752"/>
        <end position="1775"/>
    </location>
</feature>
<dbReference type="InterPro" id="IPR036640">
    <property type="entry name" value="ABC1_TM_sf"/>
</dbReference>
<dbReference type="Pfam" id="PF00005">
    <property type="entry name" value="ABC_tran"/>
    <property type="match status" value="1"/>
</dbReference>
<dbReference type="Gene3D" id="3.40.50.300">
    <property type="entry name" value="P-loop containing nucleotide triphosphate hydrolases"/>
    <property type="match status" value="1"/>
</dbReference>
<dbReference type="Pfam" id="PF00664">
    <property type="entry name" value="ABC_membrane"/>
    <property type="match status" value="1"/>
</dbReference>
<evidence type="ECO:0000256" key="4">
    <source>
        <dbReference type="ARBA" id="ARBA00022927"/>
    </source>
</evidence>
<name>A0A8R1EUS1_CAEJA</name>
<dbReference type="InterPro" id="IPR039421">
    <property type="entry name" value="Type_1_exporter"/>
</dbReference>
<keyword evidence="10" id="KW-1185">Reference proteome</keyword>
<sequence>MNVKTVRPTRATTLARKRASVLSAAIAGLLASASPAFAAFPGPPSAPCEGVGNCADDGLRYTDWSFVTQEVSEHADGSGERVQNYMAVGPDGWRINGIGEGVLYTYITGSDEYGNPIVEYATSYASAPVMLNAGQTINMAKASAIPGGARIMNLADGIDGMDAVNKRQLDAAMQNAGGNDPLAVKYTDGNRNAVSVGGRVMNVADGQAGNDSANMGQLWGVANVAQDGVNRANTAQGRADAATTQAVVAYNHAEDARNSALTAQARADKGVNDAATALSRAEVGVYDASLAQSRANAAFNDARAAQVQADLGVANAATAQARADLAVDEVGALNEIAVKYTDGSQRGVLFGTQEAGPVSLSNVADGVADNDAVNVAQLRKVAGDLEGVAGDALMFNGVSYDATRGGTATRISGVADGVEEGDAVNKRQLDAVATDVGQDLDGLAVKYTDASHTAVVLGTPEAGAVRLSNVADGADDLDAVNKRQLDAVATDVGQVSDNALLFDGQAYNATREGAATRITGVAAALTGSDAVNFDQVSALTAVFGGGVSWSNGTLTNPTYSISGGNYASVGDALAAVDSKLANLDGRVGGVETSPALNRPVLYDDSTKDAVTLEGVNGTRISNVQAGVNGTDAANVDQVRQGISESRTYTDTKTQETLRDAKAYTDTRVDDMWRGMDEFSAHVDRRFHETDKRITRQSAMTAAMVNMATNAAGSRSERGRIGAGLGWSSGERALSIGYSRAIGERASFSIGGALSGSESSAGVGFGIDLCHEPAERKADRPRQRDRADQGLQLRLRAGADPEGQEVQLRLIDKEGPASGPSFSLYIWRLGMDMDNTDLPPLTAWSNGQWIHLDLAKNRYFGGVVQQDAALQAAAMATVAKLQIGAGQPHALIPPVGALLHFLRCCRIAARVRGEPIRFQLDVLRRARQAGNDRRSGQQDAERHALMYQHLRNLRFRRPECLEDSVCCALFLGRYIERPSFRIGVVQPPFMAHAWVQRDFEDGSMKLNLAPLTSRARKVTTIAVSSRMEVMVLDDVVDARTGTPAEVSPDRLRGRSVWEAANYLHDQYAGDTAFVIRTPGAFAVVRAAFSEVPIYYWQRGETLEIWSGLEAPALLVERGPQFDLEYLAGKLLNWSWMTPATGLHGVAELLSGAVLFFDGKVVRQHDLLASAVRRLEVDVRTPYAVQVEAFRQLISSSIRHKAGPRPDQVSVLCSGGVDSSVVAVAAAAQHPDRKLPLIHCYSVDHVNGDERFYFETVARKVGGIGATVDMNAGASRENLSPELLAVSTRPSKSAAALPQTAGLYGAARANGARVVLTGDGGDQLFLLNSPSLYSREIVCEAGSPLQALRAVAGLAIQDRCTFWAVAGEVLRARQTSMLRRHFFGDKRFNATPIARASVPDATQVIPNGETLRGISVSRAFQFFGMRNAELNHVLLKDYDVEERKVFLFWPLIQAAMQAKRGHHMQGGKDRALERDSFKTELPDAIYHRVGKGSGRDFLERYDYDSLIEGLLSSAIQQILAASLRRRKGVLGSFLIATLAASILTVSAPLIFAYAVKLIGEGGAASGLLIGCFVGFALAMAGARFLVDVRTVLMNTIEQEVRLQTNKDSLKALLAARGSIFVANNASKISEIVQNLHHSNTIYVQVVLMILLAGAVELILSFFAIAGFVSWTVALFVVVYGVASIWLTLRGNDATLPYQRRARARSNEGANLLGNVVANVVSIKIFRGQRWVLDLYEGYAQAARKEWLRYYWVRLGYGGVQGALVFVQYASIFAMLVLTLKSPDLLNQVVLVSMILLQLNRPFEMIASAVREVTMARVLAETLQNELDDHPAPVARGGGEALPPGRPLPIELDGVSFAYEPDGAPVLSDVSARFAPGRLNFIVGPSGSGKSSLLQILLGINSAYTGAVRVAGLDHGSLDGDAYLGAVGYVPQEPMLMNLSIRDNVVFGRSYPDADVAAVLDAVQLTAKLASLPEGLDFVIGERGQLLSGDPGAR</sequence>
<dbReference type="InterPro" id="IPR003439">
    <property type="entry name" value="ABC_transporter-like_ATP-bd"/>
</dbReference>
<dbReference type="InterPro" id="IPR053521">
    <property type="entry name" value="McjB-like"/>
</dbReference>
<evidence type="ECO:0000256" key="1">
    <source>
        <dbReference type="ARBA" id="ARBA00004141"/>
    </source>
</evidence>
<dbReference type="SUPFAM" id="SSF90123">
    <property type="entry name" value="ABC transporter transmembrane region"/>
    <property type="match status" value="1"/>
</dbReference>
<feature type="transmembrane region" description="Helical" evidence="7">
    <location>
        <begin position="1639"/>
        <end position="1662"/>
    </location>
</feature>
<dbReference type="InterPro" id="IPR014729">
    <property type="entry name" value="Rossmann-like_a/b/a_fold"/>
</dbReference>
<dbReference type="Proteomes" id="UP000005237">
    <property type="component" value="Unassembled WGS sequence"/>
</dbReference>
<feature type="transmembrane region" description="Helical" evidence="7">
    <location>
        <begin position="1565"/>
        <end position="1584"/>
    </location>
</feature>
<keyword evidence="2" id="KW-0813">Transport</keyword>
<dbReference type="GO" id="GO:0006529">
    <property type="term" value="P:asparagine biosynthetic process"/>
    <property type="evidence" value="ECO:0007669"/>
    <property type="project" value="InterPro"/>
</dbReference>
<dbReference type="GO" id="GO:0140359">
    <property type="term" value="F:ABC-type transporter activity"/>
    <property type="evidence" value="ECO:0007669"/>
    <property type="project" value="InterPro"/>
</dbReference>
<dbReference type="PROSITE" id="PS50929">
    <property type="entry name" value="ABC_TM1F"/>
    <property type="match status" value="1"/>
</dbReference>
<dbReference type="Gene3D" id="1.20.1560.10">
    <property type="entry name" value="ABC transporter type 1, transmembrane domain"/>
    <property type="match status" value="1"/>
</dbReference>
<dbReference type="GO" id="GO:0019867">
    <property type="term" value="C:outer membrane"/>
    <property type="evidence" value="ECO:0007669"/>
    <property type="project" value="InterPro"/>
</dbReference>
<reference evidence="10" key="1">
    <citation type="submission" date="2010-08" db="EMBL/GenBank/DDBJ databases">
        <authorList>
            <consortium name="Caenorhabditis japonica Sequencing Consortium"/>
            <person name="Wilson R.K."/>
        </authorList>
    </citation>
    <scope>NUCLEOTIDE SEQUENCE [LARGE SCALE GENOMIC DNA]</scope>
    <source>
        <strain evidence="10">DF5081</strain>
    </source>
</reference>
<evidence type="ECO:0000256" key="7">
    <source>
        <dbReference type="SAM" id="Phobius"/>
    </source>
</evidence>
<keyword evidence="3 7" id="KW-0812">Transmembrane</keyword>
<dbReference type="PANTHER" id="PTHR24221:SF654">
    <property type="entry name" value="ATP-BINDING CASSETTE SUB-FAMILY B MEMBER 6"/>
    <property type="match status" value="1"/>
</dbReference>
<dbReference type="Pfam" id="PF13471">
    <property type="entry name" value="Transglut_core3"/>
    <property type="match status" value="1"/>
</dbReference>
<dbReference type="GO" id="GO:0005524">
    <property type="term" value="F:ATP binding"/>
    <property type="evidence" value="ECO:0007669"/>
    <property type="project" value="InterPro"/>
</dbReference>
<accession>A0A8R1EUS1</accession>
<dbReference type="GO" id="GO:0016887">
    <property type="term" value="F:ATP hydrolysis activity"/>
    <property type="evidence" value="ECO:0007669"/>
    <property type="project" value="InterPro"/>
</dbReference>
<keyword evidence="6 7" id="KW-0472">Membrane</keyword>
<dbReference type="EnsemblMetazoa" id="CJA42478a.1">
    <property type="protein sequence ID" value="CJA42478a.1"/>
    <property type="gene ID" value="WBGene00218326"/>
</dbReference>
<dbReference type="PANTHER" id="PTHR24221">
    <property type="entry name" value="ATP-BINDING CASSETTE SUB-FAMILY B"/>
    <property type="match status" value="1"/>
</dbReference>
<dbReference type="Gene3D" id="6.10.250.2040">
    <property type="match status" value="2"/>
</dbReference>
<dbReference type="InterPro" id="IPR045584">
    <property type="entry name" value="Pilin-like"/>
</dbReference>
<reference evidence="9" key="2">
    <citation type="submission" date="2022-06" db="UniProtKB">
        <authorList>
            <consortium name="EnsemblMetazoa"/>
        </authorList>
    </citation>
    <scope>IDENTIFICATION</scope>
    <source>
        <strain evidence="9">DF5081</strain>
    </source>
</reference>
<evidence type="ECO:0000256" key="6">
    <source>
        <dbReference type="ARBA" id="ARBA00023136"/>
    </source>
</evidence>
<dbReference type="GO" id="GO:0015031">
    <property type="term" value="P:protein transport"/>
    <property type="evidence" value="ECO:0007669"/>
    <property type="project" value="UniProtKB-KW"/>
</dbReference>
<dbReference type="Gene3D" id="1.20.5.170">
    <property type="match status" value="1"/>
</dbReference>
<dbReference type="NCBIfam" id="NF033537">
    <property type="entry name" value="lasso_biosyn_B2"/>
    <property type="match status" value="1"/>
</dbReference>
<dbReference type="InterPro" id="IPR001962">
    <property type="entry name" value="Asn_synthase"/>
</dbReference>
<evidence type="ECO:0000256" key="5">
    <source>
        <dbReference type="ARBA" id="ARBA00022989"/>
    </source>
</evidence>
<evidence type="ECO:0000256" key="3">
    <source>
        <dbReference type="ARBA" id="ARBA00022692"/>
    </source>
</evidence>
<organism evidence="9 10">
    <name type="scientific">Caenorhabditis japonica</name>
    <dbReference type="NCBI Taxonomy" id="281687"/>
    <lineage>
        <taxon>Eukaryota</taxon>
        <taxon>Metazoa</taxon>
        <taxon>Ecdysozoa</taxon>
        <taxon>Nematoda</taxon>
        <taxon>Chromadorea</taxon>
        <taxon>Rhabditida</taxon>
        <taxon>Rhabditina</taxon>
        <taxon>Rhabditomorpha</taxon>
        <taxon>Rhabditoidea</taxon>
        <taxon>Rhabditidae</taxon>
        <taxon>Peloderinae</taxon>
        <taxon>Caenorhabditis</taxon>
    </lineage>
</organism>
<dbReference type="SUPFAM" id="SSF52402">
    <property type="entry name" value="Adenine nucleotide alpha hydrolases-like"/>
    <property type="match status" value="1"/>
</dbReference>
<evidence type="ECO:0000313" key="9">
    <source>
        <dbReference type="EnsemblMetazoa" id="CJA42478a.1"/>
    </source>
</evidence>
<protein>
    <submittedName>
        <fullName evidence="9">ABC transmembrane type-1 domain-containing protein</fullName>
    </submittedName>
</protein>
<dbReference type="SUPFAM" id="SSF52540">
    <property type="entry name" value="P-loop containing nucleoside triphosphate hydrolases"/>
    <property type="match status" value="1"/>
</dbReference>
<dbReference type="Pfam" id="PF00733">
    <property type="entry name" value="Asn_synthase"/>
    <property type="match status" value="1"/>
</dbReference>
<dbReference type="Pfam" id="PF05662">
    <property type="entry name" value="YadA_stalk"/>
    <property type="match status" value="7"/>
</dbReference>